<comment type="caution">
    <text evidence="1">The sequence shown here is derived from an EMBL/GenBank/DDBJ whole genome shotgun (WGS) entry which is preliminary data.</text>
</comment>
<dbReference type="Proteomes" id="UP000015854">
    <property type="component" value="Unassembled WGS sequence"/>
</dbReference>
<dbReference type="EMBL" id="ATBB01000534">
    <property type="protein sequence ID" value="EQC54718.1"/>
    <property type="molecule type" value="Genomic_DNA"/>
</dbReference>
<organism evidence="1 2">
    <name type="scientific">Lactococcus cremoris subsp. cremoris TIFN6</name>
    <dbReference type="NCBI Taxonomy" id="1234876"/>
    <lineage>
        <taxon>Bacteria</taxon>
        <taxon>Bacillati</taxon>
        <taxon>Bacillota</taxon>
        <taxon>Bacilli</taxon>
        <taxon>Lactobacillales</taxon>
        <taxon>Streptococcaceae</taxon>
        <taxon>Lactococcus</taxon>
        <taxon>Lactococcus cremoris subsp. cremoris</taxon>
    </lineage>
</organism>
<name>T0TGB9_LACLC</name>
<sequence length="33" mass="3820">MDFLILTQVLAKVSNGQAQKLEYFYVFLLRNGV</sequence>
<gene>
    <name evidence="1" type="ORF">LLT6_00915</name>
</gene>
<evidence type="ECO:0000313" key="1">
    <source>
        <dbReference type="EMBL" id="EQC54718.1"/>
    </source>
</evidence>
<reference evidence="1 2" key="1">
    <citation type="journal article" date="2013" name="ISME J.">
        <title>Multifactorial diversity sustains microbial community stability.</title>
        <authorList>
            <person name="Erkus O."/>
            <person name="de Jager V.C."/>
            <person name="Spus M."/>
            <person name="van Alen-Boerrigter I.J."/>
            <person name="van Rijswijck I.M."/>
            <person name="Hazelwood L."/>
            <person name="Janssen P.W."/>
            <person name="van Hijum S.A."/>
            <person name="Kleerebezem M."/>
            <person name="Smid E.J."/>
        </authorList>
    </citation>
    <scope>NUCLEOTIDE SEQUENCE [LARGE SCALE GENOMIC DNA]</scope>
    <source>
        <strain evidence="1 2">TIFN6</strain>
    </source>
</reference>
<evidence type="ECO:0000313" key="2">
    <source>
        <dbReference type="Proteomes" id="UP000015854"/>
    </source>
</evidence>
<accession>T0TGB9</accession>
<dbReference type="AlphaFoldDB" id="T0TGB9"/>
<protein>
    <submittedName>
        <fullName evidence="1">Uncharacterized protein</fullName>
    </submittedName>
</protein>
<proteinExistence type="predicted"/>